<comment type="caution">
    <text evidence="2">The sequence shown here is derived from an EMBL/GenBank/DDBJ whole genome shotgun (WGS) entry which is preliminary data.</text>
</comment>
<sequence length="149" mass="16053">MSSLRRKEVRVRDLRVQGVSMQARNGGGAGEQVSPARPTNNKGTNPNSRGTSPPGNKVQDKVSNTRSLKCPLNLQSRLYSGLAQMTRNFCLTESGVSQPLGSLKHPGPMTVASLQMNPGQIWVKVSEEEAQVVLGEMGVIVDVENHVTC</sequence>
<keyword evidence="3" id="KW-1185">Reference proteome</keyword>
<organism evidence="2 3">
    <name type="scientific">Dreissena polymorpha</name>
    <name type="common">Zebra mussel</name>
    <name type="synonym">Mytilus polymorpha</name>
    <dbReference type="NCBI Taxonomy" id="45954"/>
    <lineage>
        <taxon>Eukaryota</taxon>
        <taxon>Metazoa</taxon>
        <taxon>Spiralia</taxon>
        <taxon>Lophotrochozoa</taxon>
        <taxon>Mollusca</taxon>
        <taxon>Bivalvia</taxon>
        <taxon>Autobranchia</taxon>
        <taxon>Heteroconchia</taxon>
        <taxon>Euheterodonta</taxon>
        <taxon>Imparidentia</taxon>
        <taxon>Neoheterodontei</taxon>
        <taxon>Myida</taxon>
        <taxon>Dreissenoidea</taxon>
        <taxon>Dreissenidae</taxon>
        <taxon>Dreissena</taxon>
    </lineage>
</organism>
<dbReference type="EMBL" id="JAIWYP010000002">
    <property type="protein sequence ID" value="KAH3869277.1"/>
    <property type="molecule type" value="Genomic_DNA"/>
</dbReference>
<feature type="compositionally biased region" description="Polar residues" evidence="1">
    <location>
        <begin position="37"/>
        <end position="54"/>
    </location>
</feature>
<feature type="region of interest" description="Disordered" evidence="1">
    <location>
        <begin position="1"/>
        <end position="67"/>
    </location>
</feature>
<dbReference type="Proteomes" id="UP000828390">
    <property type="component" value="Unassembled WGS sequence"/>
</dbReference>
<evidence type="ECO:0000256" key="1">
    <source>
        <dbReference type="SAM" id="MobiDB-lite"/>
    </source>
</evidence>
<dbReference type="AlphaFoldDB" id="A0A9D4M507"/>
<evidence type="ECO:0000313" key="3">
    <source>
        <dbReference type="Proteomes" id="UP000828390"/>
    </source>
</evidence>
<accession>A0A9D4M507</accession>
<protein>
    <submittedName>
        <fullName evidence="2">Uncharacterized protein</fullName>
    </submittedName>
</protein>
<proteinExistence type="predicted"/>
<gene>
    <name evidence="2" type="ORF">DPMN_032440</name>
</gene>
<reference evidence="2" key="1">
    <citation type="journal article" date="2019" name="bioRxiv">
        <title>The Genome of the Zebra Mussel, Dreissena polymorpha: A Resource for Invasive Species Research.</title>
        <authorList>
            <person name="McCartney M.A."/>
            <person name="Auch B."/>
            <person name="Kono T."/>
            <person name="Mallez S."/>
            <person name="Zhang Y."/>
            <person name="Obille A."/>
            <person name="Becker A."/>
            <person name="Abrahante J.E."/>
            <person name="Garbe J."/>
            <person name="Badalamenti J.P."/>
            <person name="Herman A."/>
            <person name="Mangelson H."/>
            <person name="Liachko I."/>
            <person name="Sullivan S."/>
            <person name="Sone E.D."/>
            <person name="Koren S."/>
            <person name="Silverstein K.A.T."/>
            <person name="Beckman K.B."/>
            <person name="Gohl D.M."/>
        </authorList>
    </citation>
    <scope>NUCLEOTIDE SEQUENCE</scope>
    <source>
        <strain evidence="2">Duluth1</strain>
        <tissue evidence="2">Whole animal</tissue>
    </source>
</reference>
<evidence type="ECO:0000313" key="2">
    <source>
        <dbReference type="EMBL" id="KAH3869277.1"/>
    </source>
</evidence>
<reference evidence="2" key="2">
    <citation type="submission" date="2020-11" db="EMBL/GenBank/DDBJ databases">
        <authorList>
            <person name="McCartney M.A."/>
            <person name="Auch B."/>
            <person name="Kono T."/>
            <person name="Mallez S."/>
            <person name="Becker A."/>
            <person name="Gohl D.M."/>
            <person name="Silverstein K.A.T."/>
            <person name="Koren S."/>
            <person name="Bechman K.B."/>
            <person name="Herman A."/>
            <person name="Abrahante J.E."/>
            <person name="Garbe J."/>
        </authorList>
    </citation>
    <scope>NUCLEOTIDE SEQUENCE</scope>
    <source>
        <strain evidence="2">Duluth1</strain>
        <tissue evidence="2">Whole animal</tissue>
    </source>
</reference>
<name>A0A9D4M507_DREPO</name>